<feature type="domain" description="Calcineurin-like phosphoesterase C-terminal" evidence="3">
    <location>
        <begin position="314"/>
        <end position="481"/>
    </location>
</feature>
<evidence type="ECO:0000259" key="3">
    <source>
        <dbReference type="Pfam" id="PF16370"/>
    </source>
</evidence>
<dbReference type="Gene3D" id="3.60.21.10">
    <property type="match status" value="1"/>
</dbReference>
<feature type="chain" id="PRO_5006043405" evidence="1">
    <location>
        <begin position="23"/>
        <end position="495"/>
    </location>
</feature>
<dbReference type="RefSeq" id="WP_054724278.1">
    <property type="nucleotide sequence ID" value="NZ_CP012898.1"/>
</dbReference>
<dbReference type="InterPro" id="IPR029052">
    <property type="entry name" value="Metallo-depent_PP-like"/>
</dbReference>
<keyword evidence="1" id="KW-0732">Signal</keyword>
<dbReference type="AlphaFoldDB" id="A0A0P0D856"/>
<protein>
    <submittedName>
        <fullName evidence="4">Phosphoesterase</fullName>
    </submittedName>
</protein>
<dbReference type="Proteomes" id="UP000057981">
    <property type="component" value="Chromosome"/>
</dbReference>
<evidence type="ECO:0000259" key="2">
    <source>
        <dbReference type="Pfam" id="PF00149"/>
    </source>
</evidence>
<gene>
    <name evidence="4" type="ORF">APS56_01960</name>
</gene>
<organism evidence="4 5">
    <name type="scientific">Pseudalgibacter alginicilyticus</name>
    <dbReference type="NCBI Taxonomy" id="1736674"/>
    <lineage>
        <taxon>Bacteria</taxon>
        <taxon>Pseudomonadati</taxon>
        <taxon>Bacteroidota</taxon>
        <taxon>Flavobacteriia</taxon>
        <taxon>Flavobacteriales</taxon>
        <taxon>Flavobacteriaceae</taxon>
        <taxon>Pseudalgibacter</taxon>
    </lineage>
</organism>
<keyword evidence="5" id="KW-1185">Reference proteome</keyword>
<dbReference type="EMBL" id="CP012898">
    <property type="protein sequence ID" value="ALJ03992.1"/>
    <property type="molecule type" value="Genomic_DNA"/>
</dbReference>
<dbReference type="SUPFAM" id="SSF56300">
    <property type="entry name" value="Metallo-dependent phosphatases"/>
    <property type="match status" value="1"/>
</dbReference>
<dbReference type="OrthoDB" id="1776264at2"/>
<sequence length="495" mass="56964">MTTTFKIIVFYCCLGISFFSNAQTLDVWLQGTVSNKNKTTNKKLKNIWVSNGDTLVKTDKKGFFKIPVKKGQVLFPILPSGYGHSNTKKWWYNIPSDFDSNTKIEIDFELQEIQEKKAFKFLAIGDIQVGDTNELLQATQSILKELLNRNDFEFSIYLGDLVNDTPELFLPLKKLVDDIKQPSWVVYGNHDRNFNTDKKNQSNLFRDNFGPDTYAFFRNNVLFVSLNSITPEGKYGYKGMYQDNQITFLSQLLKTVDPNQPIVISQHIPFVSMKNKQDIINILNPFKNVLFLTGHTHTAFRNNIKMPSGNIIHELTAGAVCGNWWTGQKNWEGIPLSLMSCGTPKGYFEIDFNNNNYSINYKGIDLPNSKQFSVWLGDYNGEPLSPLSKTNEFYVNVFSGSDSTKVSIKLSNQDIIYLKKERITDPFVNYIKRSQKEEKSPDKNSKKSPYLRTKSRHIWKGVFPNNLEKGYHKIEVLIQDPKLLDIKQSLWILKP</sequence>
<dbReference type="GO" id="GO:0016787">
    <property type="term" value="F:hydrolase activity"/>
    <property type="evidence" value="ECO:0007669"/>
    <property type="project" value="InterPro"/>
</dbReference>
<evidence type="ECO:0000313" key="5">
    <source>
        <dbReference type="Proteomes" id="UP000057981"/>
    </source>
</evidence>
<dbReference type="KEGG" id="ahz:APS56_01960"/>
<evidence type="ECO:0000256" key="1">
    <source>
        <dbReference type="SAM" id="SignalP"/>
    </source>
</evidence>
<dbReference type="PANTHER" id="PTHR43143">
    <property type="entry name" value="METALLOPHOSPHOESTERASE, CALCINEURIN SUPERFAMILY"/>
    <property type="match status" value="1"/>
</dbReference>
<feature type="signal peptide" evidence="1">
    <location>
        <begin position="1"/>
        <end position="22"/>
    </location>
</feature>
<dbReference type="STRING" id="1736674.APS56_01960"/>
<dbReference type="InterPro" id="IPR051918">
    <property type="entry name" value="STPP_CPPED1"/>
</dbReference>
<reference evidence="4 5" key="1">
    <citation type="submission" date="2015-10" db="EMBL/GenBank/DDBJ databases">
        <authorList>
            <person name="Gilbert D.G."/>
        </authorList>
    </citation>
    <scope>NUCLEOTIDE SEQUENCE [LARGE SCALE GENOMIC DNA]</scope>
    <source>
        <strain evidence="5">HZ-22</strain>
    </source>
</reference>
<evidence type="ECO:0000313" key="4">
    <source>
        <dbReference type="EMBL" id="ALJ03992.1"/>
    </source>
</evidence>
<accession>A0A0P0D856</accession>
<dbReference type="PANTHER" id="PTHR43143:SF1">
    <property type="entry name" value="SERINE_THREONINE-PROTEIN PHOSPHATASE CPPED1"/>
    <property type="match status" value="1"/>
</dbReference>
<dbReference type="Pfam" id="PF16370">
    <property type="entry name" value="MetallophosC"/>
    <property type="match status" value="1"/>
</dbReference>
<name>A0A0P0D856_9FLAO</name>
<dbReference type="Pfam" id="PF00149">
    <property type="entry name" value="Metallophos"/>
    <property type="match status" value="1"/>
</dbReference>
<dbReference type="InterPro" id="IPR032288">
    <property type="entry name" value="Metallophos_C"/>
</dbReference>
<dbReference type="InterPro" id="IPR004843">
    <property type="entry name" value="Calcineurin-like_PHP"/>
</dbReference>
<proteinExistence type="predicted"/>
<feature type="domain" description="Calcineurin-like phosphoesterase" evidence="2">
    <location>
        <begin position="119"/>
        <end position="298"/>
    </location>
</feature>